<accession>A0ABX1MIB7</accession>
<keyword evidence="3" id="KW-1185">Reference proteome</keyword>
<feature type="domain" description="Putative zinc-finger" evidence="1">
    <location>
        <begin position="4"/>
        <end position="38"/>
    </location>
</feature>
<comment type="caution">
    <text evidence="2">The sequence shown here is derived from an EMBL/GenBank/DDBJ whole genome shotgun (WGS) entry which is preliminary data.</text>
</comment>
<evidence type="ECO:0000313" key="3">
    <source>
        <dbReference type="Proteomes" id="UP000652074"/>
    </source>
</evidence>
<dbReference type="InterPro" id="IPR027383">
    <property type="entry name" value="Znf_put"/>
</dbReference>
<sequence length="63" mass="7365">MLNCREATRLYSEAQERELTFKERALLRMHVAMCSGCRNFGDQMAFLRSAMRAYAKGRSEKDK</sequence>
<organism evidence="2 3">
    <name type="scientific">Aromatoleum petrolei</name>
    <dbReference type="NCBI Taxonomy" id="76116"/>
    <lineage>
        <taxon>Bacteria</taxon>
        <taxon>Pseudomonadati</taxon>
        <taxon>Pseudomonadota</taxon>
        <taxon>Betaproteobacteria</taxon>
        <taxon>Rhodocyclales</taxon>
        <taxon>Rhodocyclaceae</taxon>
        <taxon>Aromatoleum</taxon>
    </lineage>
</organism>
<name>A0ABX1MIB7_9RHOO</name>
<dbReference type="EMBL" id="WTVR01000001">
    <property type="protein sequence ID" value="NMF86901.1"/>
    <property type="molecule type" value="Genomic_DNA"/>
</dbReference>
<dbReference type="Pfam" id="PF13490">
    <property type="entry name" value="zf-HC2"/>
    <property type="match status" value="1"/>
</dbReference>
<protein>
    <submittedName>
        <fullName evidence="2">Zf-HC2 domain-containing protein</fullName>
    </submittedName>
</protein>
<reference evidence="2 3" key="1">
    <citation type="submission" date="2019-12" db="EMBL/GenBank/DDBJ databases">
        <title>Comparative genomics gives insights into the taxonomy of the Azoarcus-Aromatoleum group and reveals separate origins of nif in the plant-associated Azoarcus and non-plant-associated Aromatoleum sub-groups.</title>
        <authorList>
            <person name="Lafos M."/>
            <person name="Maluk M."/>
            <person name="Batista M."/>
            <person name="Junghare M."/>
            <person name="Carmona M."/>
            <person name="Faoro H."/>
            <person name="Cruz L.M."/>
            <person name="Battistoni F."/>
            <person name="De Souza E."/>
            <person name="Pedrosa F."/>
            <person name="Chen W.-M."/>
            <person name="Poole P.S."/>
            <person name="Dixon R.A."/>
            <person name="James E.K."/>
        </authorList>
    </citation>
    <scope>NUCLEOTIDE SEQUENCE [LARGE SCALE GENOMIC DNA]</scope>
    <source>
        <strain evidence="2 3">ToN1</strain>
    </source>
</reference>
<proteinExistence type="predicted"/>
<dbReference type="RefSeq" id="WP_169204394.1">
    <property type="nucleotide sequence ID" value="NZ_CP059560.1"/>
</dbReference>
<dbReference type="Proteomes" id="UP000652074">
    <property type="component" value="Unassembled WGS sequence"/>
</dbReference>
<evidence type="ECO:0000259" key="1">
    <source>
        <dbReference type="Pfam" id="PF13490"/>
    </source>
</evidence>
<evidence type="ECO:0000313" key="2">
    <source>
        <dbReference type="EMBL" id="NMF86901.1"/>
    </source>
</evidence>
<gene>
    <name evidence="2" type="ORF">GPA26_00245</name>
</gene>